<keyword evidence="3" id="KW-1185">Reference proteome</keyword>
<dbReference type="RefSeq" id="WP_317789565.1">
    <property type="nucleotide sequence ID" value="NZ_AP028461.1"/>
</dbReference>
<accession>A0ABW4AKS7</accession>
<evidence type="ECO:0000313" key="2">
    <source>
        <dbReference type="EMBL" id="MFD1371099.1"/>
    </source>
</evidence>
<dbReference type="EMBL" id="JBHTMK010000051">
    <property type="protein sequence ID" value="MFD1371099.1"/>
    <property type="molecule type" value="Genomic_DNA"/>
</dbReference>
<dbReference type="InterPro" id="IPR015943">
    <property type="entry name" value="WD40/YVTN_repeat-like_dom_sf"/>
</dbReference>
<protein>
    <recommendedName>
        <fullName evidence="4">Ig-like domain repeat protein</fullName>
    </recommendedName>
</protein>
<feature type="chain" id="PRO_5046322463" description="Ig-like domain repeat protein" evidence="1">
    <location>
        <begin position="25"/>
        <end position="822"/>
    </location>
</feature>
<sequence>MGNKRIGAAALALLTVGIAAPASADELRQRLSISSAGDLVVDGVHDRVFISDPAGGKVIATDYSGNQLGVASVTGATSLALAPDASRLYVSTRNGSAVLALDTTTLATNATFATGDAKPYDVVVAGGRIWFSYADTGVSKLGTIDPSTETVLLDRYDTGSGAAELATTAAKPDRIAVAAKGRIAVLDASGDTFTEVAATNGAGEIADVALSPDGRKVGVADRSDRGIRVRDVSDLATSTLWEYQTTPNSVDFASDGSLVGGDGGYSSNLFTFAPSGQKIKVISAPDVGDGQQRAAAWEPDGDRLFAVSASNGALTFTVYTDAKRSITMTGLGGATTVVPGASITLTGHVNSLLPLPTGSTVTITRDGTSLGAAEVRADRSFSITDTPSTEGTAIYRAAYAGDDFHLPSVQAHSVYVAKAVTDLTLPFTTPTVLPGGEASFGGWLTSWSPLPTGVTVAVSRNGTSLGSVTVDTNGEFRFADTPPAVEGTVTYAFSYAGDATHRPATATTSVQVSRSASTVTLAGPSSATRAKALTLTGTLASPLGLPAGATVSISRTDLDSPTGKALGTTTVDANGAFSYIDTPSAGGTVTYRASYAGDATRGPAAAITTVAVSRVTPSMAINNHGKQYAYNQTVTFTAYLGTTYKNRTVEIWADPYGSDQARRLVKRATVNSAGKVTASFKLTRNTTFSAVFTGDARYASRTVTATVGTKANLSLRLANNFKTKRISGTTYRVFRVSKYAYFTHSVSNAANRQVLVQLQRYSGGKWKNYDQRYFDATDLLLMSGSGLNGAKFRIRSAYVYSTSGDILNATTWTSYQYFTFSK</sequence>
<gene>
    <name evidence="2" type="ORF">ACFQ5G_37695</name>
</gene>
<dbReference type="Gene3D" id="2.60.40.10">
    <property type="entry name" value="Immunoglobulins"/>
    <property type="match status" value="1"/>
</dbReference>
<evidence type="ECO:0008006" key="4">
    <source>
        <dbReference type="Google" id="ProtNLM"/>
    </source>
</evidence>
<dbReference type="SUPFAM" id="SSF50969">
    <property type="entry name" value="YVTN repeat-like/Quinoprotein amine dehydrogenase"/>
    <property type="match status" value="1"/>
</dbReference>
<feature type="signal peptide" evidence="1">
    <location>
        <begin position="1"/>
        <end position="24"/>
    </location>
</feature>
<dbReference type="Proteomes" id="UP001597183">
    <property type="component" value="Unassembled WGS sequence"/>
</dbReference>
<evidence type="ECO:0000313" key="3">
    <source>
        <dbReference type="Proteomes" id="UP001597183"/>
    </source>
</evidence>
<keyword evidence="1" id="KW-0732">Signal</keyword>
<dbReference type="Gene3D" id="2.130.10.10">
    <property type="entry name" value="YVTN repeat-like/Quinoprotein amine dehydrogenase"/>
    <property type="match status" value="1"/>
</dbReference>
<reference evidence="3" key="1">
    <citation type="journal article" date="2019" name="Int. J. Syst. Evol. Microbiol.">
        <title>The Global Catalogue of Microorganisms (GCM) 10K type strain sequencing project: providing services to taxonomists for standard genome sequencing and annotation.</title>
        <authorList>
            <consortium name="The Broad Institute Genomics Platform"/>
            <consortium name="The Broad Institute Genome Sequencing Center for Infectious Disease"/>
            <person name="Wu L."/>
            <person name="Ma J."/>
        </authorList>
    </citation>
    <scope>NUCLEOTIDE SEQUENCE [LARGE SCALE GENOMIC DNA]</scope>
    <source>
        <strain evidence="3">CCM 7526</strain>
    </source>
</reference>
<evidence type="ECO:0000256" key="1">
    <source>
        <dbReference type="SAM" id="SignalP"/>
    </source>
</evidence>
<proteinExistence type="predicted"/>
<dbReference type="PANTHER" id="PTHR47197">
    <property type="entry name" value="PROTEIN NIRF"/>
    <property type="match status" value="1"/>
</dbReference>
<dbReference type="PANTHER" id="PTHR47197:SF3">
    <property type="entry name" value="DIHYDRO-HEME D1 DEHYDROGENASE"/>
    <property type="match status" value="1"/>
</dbReference>
<dbReference type="InterPro" id="IPR051200">
    <property type="entry name" value="Host-pathogen_enzymatic-act"/>
</dbReference>
<dbReference type="InterPro" id="IPR011044">
    <property type="entry name" value="Quino_amine_DH_bsu"/>
</dbReference>
<dbReference type="InterPro" id="IPR013783">
    <property type="entry name" value="Ig-like_fold"/>
</dbReference>
<name>A0ABW4AKS7_9ACTN</name>
<comment type="caution">
    <text evidence="2">The sequence shown here is derived from an EMBL/GenBank/DDBJ whole genome shotgun (WGS) entry which is preliminary data.</text>
</comment>
<organism evidence="2 3">
    <name type="scientific">Actinoplanes sichuanensis</name>
    <dbReference type="NCBI Taxonomy" id="512349"/>
    <lineage>
        <taxon>Bacteria</taxon>
        <taxon>Bacillati</taxon>
        <taxon>Actinomycetota</taxon>
        <taxon>Actinomycetes</taxon>
        <taxon>Micromonosporales</taxon>
        <taxon>Micromonosporaceae</taxon>
        <taxon>Actinoplanes</taxon>
    </lineage>
</organism>